<dbReference type="OrthoDB" id="2288107at2759"/>
<sequence length="501" mass="56449">MPPPGCPSQYKGQRFNLHSDLQRRSVFIEQPVENWTFPFYKRNHSAAAAENILQHYIQDLAWLKEQQLPEDVKTFVSRLKAEYKNLSRSDILEMQLPATNPEPAANCIFHGPVEGFIYNDKGNVNAEFHKRSSTPTNDDTTPAKRQRTAGDKEADQQACDDMGSPTSSLPSIDSASDINSDDDFWQAYLKLLQSDIPHNLSLERVHIIQCGFSILCDPRIPSELHEMLSLKGVTSRVCSQVLDYLRPYLEAARTGDLDTMIEAATLLVLMSQPCEHFFEKYLCNSQGRFSAISNNCNGDGLAYKADGILKIRGGLELLILETSGEYDNSEKHRHGFDHVKGAFGSRMMLRSIYNTYYYGGQAATSLSVYFALARGKKLHIWSLSMPTSGIMVMDRIISLKLPVEVVERDVLLDMLNQLWSLKVLLSQSVEVINTLREEHINVMERLALGDDTELPIDLRTTMNADVLKPTKQAGTAELLPDSDPLLQDEDQYVVIRNVEDV</sequence>
<accession>A0A068SES1</accession>
<proteinExistence type="predicted"/>
<dbReference type="VEuPathDB" id="FungiDB:LCOR_10566.1"/>
<feature type="region of interest" description="Disordered" evidence="1">
    <location>
        <begin position="127"/>
        <end position="173"/>
    </location>
</feature>
<protein>
    <submittedName>
        <fullName evidence="2">Uncharacterized protein</fullName>
    </submittedName>
</protein>
<organism evidence="2 3">
    <name type="scientific">Lichtheimia corymbifera JMRC:FSU:9682</name>
    <dbReference type="NCBI Taxonomy" id="1263082"/>
    <lineage>
        <taxon>Eukaryota</taxon>
        <taxon>Fungi</taxon>
        <taxon>Fungi incertae sedis</taxon>
        <taxon>Mucoromycota</taxon>
        <taxon>Mucoromycotina</taxon>
        <taxon>Mucoromycetes</taxon>
        <taxon>Mucorales</taxon>
        <taxon>Lichtheimiaceae</taxon>
        <taxon>Lichtheimia</taxon>
    </lineage>
</organism>
<dbReference type="AlphaFoldDB" id="A0A068SES1"/>
<evidence type="ECO:0000256" key="1">
    <source>
        <dbReference type="SAM" id="MobiDB-lite"/>
    </source>
</evidence>
<evidence type="ECO:0000313" key="3">
    <source>
        <dbReference type="Proteomes" id="UP000027586"/>
    </source>
</evidence>
<evidence type="ECO:0000313" key="2">
    <source>
        <dbReference type="EMBL" id="CDH59761.1"/>
    </source>
</evidence>
<gene>
    <name evidence="2" type="ORF">LCOR_10566.1</name>
</gene>
<dbReference type="EMBL" id="CBTN010000075">
    <property type="protein sequence ID" value="CDH59761.1"/>
    <property type="molecule type" value="Genomic_DNA"/>
</dbReference>
<keyword evidence="3" id="KW-1185">Reference proteome</keyword>
<reference evidence="2" key="1">
    <citation type="submission" date="2013-08" db="EMBL/GenBank/DDBJ databases">
        <title>Gene expansion shapes genome architecture in the human pathogen Lichtheimia corymbifera: an evolutionary genomics analysis in the ancient terrestrial Mucorales (Mucoromycotina).</title>
        <authorList>
            <person name="Schwartze V.U."/>
            <person name="Winter S."/>
            <person name="Shelest E."/>
            <person name="Marcet-Houben M."/>
            <person name="Horn F."/>
            <person name="Wehner S."/>
            <person name="Hoffmann K."/>
            <person name="Riege K."/>
            <person name="Sammeth M."/>
            <person name="Nowrousian M."/>
            <person name="Valiante V."/>
            <person name="Linde J."/>
            <person name="Jacobsen I.D."/>
            <person name="Marz M."/>
            <person name="Brakhage A.A."/>
            <person name="Gabaldon T."/>
            <person name="Bocker S."/>
            <person name="Voigt K."/>
        </authorList>
    </citation>
    <scope>NUCLEOTIDE SEQUENCE [LARGE SCALE GENOMIC DNA]</scope>
    <source>
        <strain evidence="2">FSU 9682</strain>
    </source>
</reference>
<dbReference type="Proteomes" id="UP000027586">
    <property type="component" value="Unassembled WGS sequence"/>
</dbReference>
<name>A0A068SES1_9FUNG</name>
<comment type="caution">
    <text evidence="2">The sequence shown here is derived from an EMBL/GenBank/DDBJ whole genome shotgun (WGS) entry which is preliminary data.</text>
</comment>